<keyword evidence="2" id="KW-1185">Reference proteome</keyword>
<organism evidence="1 2">
    <name type="scientific">Falsihalocynthiibacter arcticus</name>
    <dbReference type="NCBI Taxonomy" id="1579316"/>
    <lineage>
        <taxon>Bacteria</taxon>
        <taxon>Pseudomonadati</taxon>
        <taxon>Pseudomonadota</taxon>
        <taxon>Alphaproteobacteria</taxon>
        <taxon>Rhodobacterales</taxon>
        <taxon>Roseobacteraceae</taxon>
        <taxon>Falsihalocynthiibacter</taxon>
    </lineage>
</organism>
<dbReference type="Proteomes" id="UP000070371">
    <property type="component" value="Chromosome"/>
</dbReference>
<gene>
    <name evidence="1" type="ORF">RC74_12740</name>
</gene>
<evidence type="ECO:0000313" key="1">
    <source>
        <dbReference type="EMBL" id="AML52022.1"/>
    </source>
</evidence>
<reference evidence="1 2" key="1">
    <citation type="submission" date="2016-02" db="EMBL/GenBank/DDBJ databases">
        <title>Complete genome sequence of Halocynthiibacter arcticus PAMC 20958t from arctic marine sediment.</title>
        <authorList>
            <person name="Lee Y.M."/>
            <person name="Baek K."/>
            <person name="Lee H.K."/>
            <person name="Shin S.C."/>
        </authorList>
    </citation>
    <scope>NUCLEOTIDE SEQUENCE [LARGE SCALE GENOMIC DNA]</scope>
    <source>
        <strain evidence="1">PAMC 20958</strain>
    </source>
</reference>
<dbReference type="KEGG" id="hat:RC74_12740"/>
<dbReference type="AlphaFoldDB" id="A0A126V106"/>
<proteinExistence type="predicted"/>
<sequence>MLASGGVTSISSFVAGRDFASLGSSRGHFPKLAMTFLVFCCGGYFDINQGFFLEAVVKKNLG</sequence>
<accession>A0A126V106</accession>
<dbReference type="EMBL" id="CP014327">
    <property type="protein sequence ID" value="AML52022.1"/>
    <property type="molecule type" value="Genomic_DNA"/>
</dbReference>
<name>A0A126V106_9RHOB</name>
<evidence type="ECO:0000313" key="2">
    <source>
        <dbReference type="Proteomes" id="UP000070371"/>
    </source>
</evidence>
<protein>
    <submittedName>
        <fullName evidence="1">Uncharacterized protein</fullName>
    </submittedName>
</protein>